<keyword evidence="11" id="KW-1185">Reference proteome</keyword>
<accession>A0A098SBF0</accession>
<feature type="domain" description="HTH crp-type" evidence="9">
    <location>
        <begin position="274"/>
        <end position="340"/>
    </location>
</feature>
<evidence type="ECO:0000256" key="4">
    <source>
        <dbReference type="ARBA" id="ARBA00023125"/>
    </source>
</evidence>
<dbReference type="InterPro" id="IPR012318">
    <property type="entry name" value="HTH_CRP"/>
</dbReference>
<dbReference type="SUPFAM" id="SSF52172">
    <property type="entry name" value="CheY-like"/>
    <property type="match status" value="1"/>
</dbReference>
<name>A0A098SBF0_9BACT</name>
<evidence type="ECO:0000259" key="8">
    <source>
        <dbReference type="PROSITE" id="PS50110"/>
    </source>
</evidence>
<dbReference type="GO" id="GO:0000156">
    <property type="term" value="F:phosphorelay response regulator activity"/>
    <property type="evidence" value="ECO:0007669"/>
    <property type="project" value="TreeGrafter"/>
</dbReference>
<keyword evidence="5" id="KW-0804">Transcription</keyword>
<gene>
    <name evidence="10" type="ORF">IX84_04210</name>
</gene>
<dbReference type="PANTHER" id="PTHR48111">
    <property type="entry name" value="REGULATOR OF RPOS"/>
    <property type="match status" value="1"/>
</dbReference>
<dbReference type="PROSITE" id="PS50042">
    <property type="entry name" value="CNMP_BINDING_3"/>
    <property type="match status" value="1"/>
</dbReference>
<evidence type="ECO:0000256" key="1">
    <source>
        <dbReference type="ARBA" id="ARBA00022553"/>
    </source>
</evidence>
<evidence type="ECO:0000259" key="7">
    <source>
        <dbReference type="PROSITE" id="PS50042"/>
    </source>
</evidence>
<organism evidence="10 11">
    <name type="scientific">Phaeodactylibacter xiamenensis</name>
    <dbReference type="NCBI Taxonomy" id="1524460"/>
    <lineage>
        <taxon>Bacteria</taxon>
        <taxon>Pseudomonadati</taxon>
        <taxon>Bacteroidota</taxon>
        <taxon>Saprospiria</taxon>
        <taxon>Saprospirales</taxon>
        <taxon>Haliscomenobacteraceae</taxon>
        <taxon>Phaeodactylibacter</taxon>
    </lineage>
</organism>
<dbReference type="Proteomes" id="UP000029736">
    <property type="component" value="Unassembled WGS sequence"/>
</dbReference>
<evidence type="ECO:0000313" key="10">
    <source>
        <dbReference type="EMBL" id="KGE88998.1"/>
    </source>
</evidence>
<dbReference type="STRING" id="1524460.IX84_04210"/>
<evidence type="ECO:0000256" key="3">
    <source>
        <dbReference type="ARBA" id="ARBA00023015"/>
    </source>
</evidence>
<dbReference type="Gene3D" id="3.40.50.2300">
    <property type="match status" value="1"/>
</dbReference>
<dbReference type="SMART" id="SM00100">
    <property type="entry name" value="cNMP"/>
    <property type="match status" value="1"/>
</dbReference>
<dbReference type="SUPFAM" id="SSF51206">
    <property type="entry name" value="cAMP-binding domain-like"/>
    <property type="match status" value="1"/>
</dbReference>
<dbReference type="Pfam" id="PF00027">
    <property type="entry name" value="cNMP_binding"/>
    <property type="match status" value="1"/>
</dbReference>
<dbReference type="Gene3D" id="1.10.10.10">
    <property type="entry name" value="Winged helix-like DNA-binding domain superfamily/Winged helix DNA-binding domain"/>
    <property type="match status" value="1"/>
</dbReference>
<dbReference type="PROSITE" id="PS50110">
    <property type="entry name" value="RESPONSE_REGULATORY"/>
    <property type="match status" value="1"/>
</dbReference>
<dbReference type="CDD" id="cd00038">
    <property type="entry name" value="CAP_ED"/>
    <property type="match status" value="1"/>
</dbReference>
<dbReference type="SUPFAM" id="SSF46785">
    <property type="entry name" value="Winged helix' DNA-binding domain"/>
    <property type="match status" value="1"/>
</dbReference>
<dbReference type="Pfam" id="PF00072">
    <property type="entry name" value="Response_reg"/>
    <property type="match status" value="1"/>
</dbReference>
<comment type="caution">
    <text evidence="10">The sequence shown here is derived from an EMBL/GenBank/DDBJ whole genome shotgun (WGS) entry which is preliminary data.</text>
</comment>
<reference evidence="10 11" key="1">
    <citation type="journal article" date="2014" name="Int. J. Syst. Evol. Microbiol.">
        <title>Phaeodactylibacter xiamenensis gen. nov., sp. nov., a member of the family Saprospiraceae isolated from the marine alga Phaeodactylum tricornutum.</title>
        <authorList>
            <person name="Chen Z.Jr."/>
            <person name="Lei X."/>
            <person name="Lai Q."/>
            <person name="Li Y."/>
            <person name="Zhang B."/>
            <person name="Zhang J."/>
            <person name="Zhang H."/>
            <person name="Yang L."/>
            <person name="Zheng W."/>
            <person name="Tian Y."/>
            <person name="Yu Z."/>
            <person name="Xu H.Jr."/>
            <person name="Zheng T."/>
        </authorList>
    </citation>
    <scope>NUCLEOTIDE SEQUENCE [LARGE SCALE GENOMIC DNA]</scope>
    <source>
        <strain evidence="10 11">KD52</strain>
    </source>
</reference>
<evidence type="ECO:0000259" key="9">
    <source>
        <dbReference type="PROSITE" id="PS51063"/>
    </source>
</evidence>
<dbReference type="SMART" id="SM00448">
    <property type="entry name" value="REC"/>
    <property type="match status" value="1"/>
</dbReference>
<dbReference type="GO" id="GO:0000976">
    <property type="term" value="F:transcription cis-regulatory region binding"/>
    <property type="evidence" value="ECO:0007669"/>
    <property type="project" value="TreeGrafter"/>
</dbReference>
<dbReference type="InterPro" id="IPR001789">
    <property type="entry name" value="Sig_transdc_resp-reg_receiver"/>
</dbReference>
<keyword evidence="4" id="KW-0238">DNA-binding</keyword>
<dbReference type="InterPro" id="IPR036388">
    <property type="entry name" value="WH-like_DNA-bd_sf"/>
</dbReference>
<dbReference type="Gene3D" id="2.60.120.10">
    <property type="entry name" value="Jelly Rolls"/>
    <property type="match status" value="1"/>
</dbReference>
<dbReference type="PROSITE" id="PS51063">
    <property type="entry name" value="HTH_CRP_2"/>
    <property type="match status" value="1"/>
</dbReference>
<dbReference type="InterPro" id="IPR000595">
    <property type="entry name" value="cNMP-bd_dom"/>
</dbReference>
<evidence type="ECO:0000313" key="11">
    <source>
        <dbReference type="Proteomes" id="UP000029736"/>
    </source>
</evidence>
<dbReference type="GO" id="GO:0006355">
    <property type="term" value="P:regulation of DNA-templated transcription"/>
    <property type="evidence" value="ECO:0007669"/>
    <property type="project" value="InterPro"/>
</dbReference>
<dbReference type="InterPro" id="IPR011006">
    <property type="entry name" value="CheY-like_superfamily"/>
</dbReference>
<protein>
    <submittedName>
        <fullName evidence="10">Transcriptional regulator</fullName>
    </submittedName>
</protein>
<feature type="domain" description="Cyclic nucleotide-binding" evidence="7">
    <location>
        <begin position="147"/>
        <end position="260"/>
    </location>
</feature>
<dbReference type="GO" id="GO:0032993">
    <property type="term" value="C:protein-DNA complex"/>
    <property type="evidence" value="ECO:0007669"/>
    <property type="project" value="TreeGrafter"/>
</dbReference>
<sequence>MKKILVIEDNEEVRENLEEILELSGYQVTTAEDGKVGVEKALTNPPDLILCDVMMPHLDGFGVLNILSKKSATSNVPFIFLTAKTEKADFRRGMNLGADDYVTKPFYKDELLDVIETRLEKSERLKKQFDKTEQGLTAFINEAKGYEELRKLSDERKIKHYKRRDLIFEEGDYPRYLYFVKSGKAKVFKTNEDGKEYIIEICKEGDFFGYLDLLKEEKYTESAAAMEETEISLIPKEDFSKLLNANRDVASQMIKMLASNVTAKEEQLLNLAYNSVRRRVADAILLLHEKQGEGNISILRDDLARIVGTAKESVIRMLTEFKEDGYIEVIDGAIKIVDPEGLRNMHA</sequence>
<dbReference type="OrthoDB" id="9127033at2"/>
<dbReference type="SMART" id="SM00419">
    <property type="entry name" value="HTH_CRP"/>
    <property type="match status" value="1"/>
</dbReference>
<feature type="modified residue" description="4-aspartylphosphate" evidence="6">
    <location>
        <position position="52"/>
    </location>
</feature>
<proteinExistence type="predicted"/>
<dbReference type="InterPro" id="IPR039420">
    <property type="entry name" value="WalR-like"/>
</dbReference>
<keyword evidence="3" id="KW-0805">Transcription regulation</keyword>
<dbReference type="RefSeq" id="WP_044216761.1">
    <property type="nucleotide sequence ID" value="NZ_JBKAGJ010000050.1"/>
</dbReference>
<dbReference type="AlphaFoldDB" id="A0A098SBF0"/>
<dbReference type="InterPro" id="IPR036390">
    <property type="entry name" value="WH_DNA-bd_sf"/>
</dbReference>
<dbReference type="GO" id="GO:0005829">
    <property type="term" value="C:cytosol"/>
    <property type="evidence" value="ECO:0007669"/>
    <property type="project" value="TreeGrafter"/>
</dbReference>
<dbReference type="EMBL" id="JPOS01000012">
    <property type="protein sequence ID" value="KGE88998.1"/>
    <property type="molecule type" value="Genomic_DNA"/>
</dbReference>
<evidence type="ECO:0000256" key="5">
    <source>
        <dbReference type="ARBA" id="ARBA00023163"/>
    </source>
</evidence>
<evidence type="ECO:0000256" key="2">
    <source>
        <dbReference type="ARBA" id="ARBA00023012"/>
    </source>
</evidence>
<keyword evidence="2" id="KW-0902">Two-component regulatory system</keyword>
<dbReference type="Pfam" id="PF13545">
    <property type="entry name" value="HTH_Crp_2"/>
    <property type="match status" value="1"/>
</dbReference>
<keyword evidence="1 6" id="KW-0597">Phosphoprotein</keyword>
<dbReference type="PANTHER" id="PTHR48111:SF1">
    <property type="entry name" value="TWO-COMPONENT RESPONSE REGULATOR ORR33"/>
    <property type="match status" value="1"/>
</dbReference>
<dbReference type="CDD" id="cd17574">
    <property type="entry name" value="REC_OmpR"/>
    <property type="match status" value="1"/>
</dbReference>
<feature type="domain" description="Response regulatory" evidence="8">
    <location>
        <begin position="3"/>
        <end position="119"/>
    </location>
</feature>
<dbReference type="InterPro" id="IPR018490">
    <property type="entry name" value="cNMP-bd_dom_sf"/>
</dbReference>
<dbReference type="InterPro" id="IPR014710">
    <property type="entry name" value="RmlC-like_jellyroll"/>
</dbReference>
<evidence type="ECO:0000256" key="6">
    <source>
        <dbReference type="PROSITE-ProRule" id="PRU00169"/>
    </source>
</evidence>